<evidence type="ECO:0000313" key="4">
    <source>
        <dbReference type="Proteomes" id="UP000540698"/>
    </source>
</evidence>
<sequence length="153" mass="16893">MMTAMYRHVLIRLSVCVGLAAGTAVASMPTAHADSEKVFTWDHDIRAGDCTMFGGARWILHNDGIAEFHALVTSGSDNDAWLMHAALFDANHVYLGNIINDKPPGGDIGKFVINLPSSAVQYPWDMDRDHHDEKTYSPQAFQAVARIELQNHC</sequence>
<organism evidence="3 4">
    <name type="scientific">Nocardia gamkensis</name>
    <dbReference type="NCBI Taxonomy" id="352869"/>
    <lineage>
        <taxon>Bacteria</taxon>
        <taxon>Bacillati</taxon>
        <taxon>Actinomycetota</taxon>
        <taxon>Actinomycetes</taxon>
        <taxon>Mycobacteriales</taxon>
        <taxon>Nocardiaceae</taxon>
        <taxon>Nocardia</taxon>
    </lineage>
</organism>
<evidence type="ECO:0000259" key="2">
    <source>
        <dbReference type="Pfam" id="PF19811"/>
    </source>
</evidence>
<protein>
    <recommendedName>
        <fullName evidence="2">DUF6294 domain-containing protein</fullName>
    </recommendedName>
</protein>
<feature type="signal peptide" evidence="1">
    <location>
        <begin position="1"/>
        <end position="33"/>
    </location>
</feature>
<dbReference type="Proteomes" id="UP000540698">
    <property type="component" value="Unassembled WGS sequence"/>
</dbReference>
<comment type="caution">
    <text evidence="3">The sequence shown here is derived from an EMBL/GenBank/DDBJ whole genome shotgun (WGS) entry which is preliminary data.</text>
</comment>
<dbReference type="EMBL" id="JAAXOS010000003">
    <property type="protein sequence ID" value="NKY26051.1"/>
    <property type="molecule type" value="Genomic_DNA"/>
</dbReference>
<dbReference type="InterPro" id="IPR046261">
    <property type="entry name" value="DUF6294"/>
</dbReference>
<keyword evidence="1" id="KW-0732">Signal</keyword>
<dbReference type="AlphaFoldDB" id="A0A7X6R2A4"/>
<evidence type="ECO:0000256" key="1">
    <source>
        <dbReference type="SAM" id="SignalP"/>
    </source>
</evidence>
<dbReference type="Pfam" id="PF19811">
    <property type="entry name" value="DUF6294"/>
    <property type="match status" value="1"/>
</dbReference>
<feature type="chain" id="PRO_5030927403" description="DUF6294 domain-containing protein" evidence="1">
    <location>
        <begin position="34"/>
        <end position="153"/>
    </location>
</feature>
<name>A0A7X6R2A4_9NOCA</name>
<feature type="domain" description="DUF6294" evidence="2">
    <location>
        <begin position="58"/>
        <end position="153"/>
    </location>
</feature>
<keyword evidence="4" id="KW-1185">Reference proteome</keyword>
<evidence type="ECO:0000313" key="3">
    <source>
        <dbReference type="EMBL" id="NKY26051.1"/>
    </source>
</evidence>
<accession>A0A7X6R2A4</accession>
<reference evidence="3 4" key="1">
    <citation type="submission" date="2020-04" db="EMBL/GenBank/DDBJ databases">
        <title>MicrobeNet Type strains.</title>
        <authorList>
            <person name="Nicholson A.C."/>
        </authorList>
    </citation>
    <scope>NUCLEOTIDE SEQUENCE [LARGE SCALE GENOMIC DNA]</scope>
    <source>
        <strain evidence="3 4">DSM 44956</strain>
    </source>
</reference>
<proteinExistence type="predicted"/>
<gene>
    <name evidence="3" type="ORF">HGB38_07430</name>
</gene>
<dbReference type="RefSeq" id="WP_157114369.1">
    <property type="nucleotide sequence ID" value="NZ_JAAXOS010000003.1"/>
</dbReference>